<sequence>MFSISQVVRFFRNVPIFKGYYFVDSLPGGIIRGMIPRMREAPQPDGGEISGCQWSAMRYGRVRYRAVGYGSWWAAPCLQIYEEGFGVFCDVDLRRTLSRWLECHGTVLSDIKYMAKWLRWGVCVFRPYRCAERLVDAGADG</sequence>
<name>A0A450V2C8_9GAMM</name>
<protein>
    <submittedName>
        <fullName evidence="1">Uncharacterized protein</fullName>
    </submittedName>
</protein>
<proteinExistence type="predicted"/>
<dbReference type="AlphaFoldDB" id="A0A450V2C8"/>
<gene>
    <name evidence="1" type="ORF">BECKLFY1418A_GA0070994_109113</name>
</gene>
<reference evidence="1" key="1">
    <citation type="submission" date="2019-02" db="EMBL/GenBank/DDBJ databases">
        <authorList>
            <person name="Gruber-Vodicka R. H."/>
            <person name="Seah K. B. B."/>
        </authorList>
    </citation>
    <scope>NUCLEOTIDE SEQUENCE</scope>
    <source>
        <strain evidence="1">BECK_M6</strain>
    </source>
</reference>
<evidence type="ECO:0000313" key="1">
    <source>
        <dbReference type="EMBL" id="VFJ98974.1"/>
    </source>
</evidence>
<organism evidence="1">
    <name type="scientific">Candidatus Kentrum sp. LFY</name>
    <dbReference type="NCBI Taxonomy" id="2126342"/>
    <lineage>
        <taxon>Bacteria</taxon>
        <taxon>Pseudomonadati</taxon>
        <taxon>Pseudomonadota</taxon>
        <taxon>Gammaproteobacteria</taxon>
        <taxon>Candidatus Kentrum</taxon>
    </lineage>
</organism>
<accession>A0A450V2C8</accession>
<dbReference type="EMBL" id="CAADFH010000091">
    <property type="protein sequence ID" value="VFJ98974.1"/>
    <property type="molecule type" value="Genomic_DNA"/>
</dbReference>